<evidence type="ECO:0000256" key="2">
    <source>
        <dbReference type="ARBA" id="ARBA00022448"/>
    </source>
</evidence>
<evidence type="ECO:0000256" key="5">
    <source>
        <dbReference type="ARBA" id="ARBA00023136"/>
    </source>
</evidence>
<dbReference type="Proteomes" id="UP000460317">
    <property type="component" value="Unassembled WGS sequence"/>
</dbReference>
<sequence>VKEFPPEEYAAYHGITHESKKEKTNMFKLLVKAPKAFWTVGLVQFFCWAAFMFMWTYTNGTVALNVFDTPVITTMTNGVSRVVLDTQSAQYQTAGDWVGILFAVQAIGSVIWATIIPMIQNRKLAYVLSLVLGGIGFISIFFIHNQYALFASFILIGCAWAAMLALPFTILTNALTGGHMGTYLGLFNGTICVPQIVAASLGGIVLKMFTSPGSVAPEVNMLVLAGVFLIIGAGCVSIIKER</sequence>
<feature type="transmembrane region" description="Helical" evidence="6">
    <location>
        <begin position="183"/>
        <end position="209"/>
    </location>
</feature>
<name>A0A7J5JA32_BACT4</name>
<comment type="caution">
    <text evidence="7">The sequence shown here is derived from an EMBL/GenBank/DDBJ whole genome shotgun (WGS) entry which is preliminary data.</text>
</comment>
<evidence type="ECO:0000256" key="4">
    <source>
        <dbReference type="ARBA" id="ARBA00022989"/>
    </source>
</evidence>
<evidence type="ECO:0000256" key="1">
    <source>
        <dbReference type="ARBA" id="ARBA00004141"/>
    </source>
</evidence>
<feature type="non-terminal residue" evidence="7">
    <location>
        <position position="1"/>
    </location>
</feature>
<dbReference type="PANTHER" id="PTHR19432">
    <property type="entry name" value="SUGAR TRANSPORTER"/>
    <property type="match status" value="1"/>
</dbReference>
<keyword evidence="2" id="KW-0813">Transport</keyword>
<accession>A0A7J5JA32</accession>
<feature type="transmembrane region" description="Helical" evidence="6">
    <location>
        <begin position="124"/>
        <end position="143"/>
    </location>
</feature>
<evidence type="ECO:0000313" key="8">
    <source>
        <dbReference type="Proteomes" id="UP000460317"/>
    </source>
</evidence>
<keyword evidence="3 6" id="KW-0812">Transmembrane</keyword>
<proteinExistence type="predicted"/>
<dbReference type="AlphaFoldDB" id="A0A7J5JA32"/>
<dbReference type="GO" id="GO:0016020">
    <property type="term" value="C:membrane"/>
    <property type="evidence" value="ECO:0007669"/>
    <property type="project" value="UniProtKB-SubCell"/>
</dbReference>
<dbReference type="EMBL" id="WCSB01000132">
    <property type="protein sequence ID" value="KAB4445147.1"/>
    <property type="molecule type" value="Genomic_DNA"/>
</dbReference>
<evidence type="ECO:0000256" key="6">
    <source>
        <dbReference type="SAM" id="Phobius"/>
    </source>
</evidence>
<evidence type="ECO:0000313" key="7">
    <source>
        <dbReference type="EMBL" id="KAB4445147.1"/>
    </source>
</evidence>
<keyword evidence="5 6" id="KW-0472">Membrane</keyword>
<protein>
    <submittedName>
        <fullName evidence="7">SLC45 family MFS transporter</fullName>
    </submittedName>
</protein>
<dbReference type="SUPFAM" id="SSF103473">
    <property type="entry name" value="MFS general substrate transporter"/>
    <property type="match status" value="1"/>
</dbReference>
<feature type="transmembrane region" description="Helical" evidence="6">
    <location>
        <begin position="36"/>
        <end position="57"/>
    </location>
</feature>
<organism evidence="7 8">
    <name type="scientific">Bacteroides thetaiotaomicron</name>
    <dbReference type="NCBI Taxonomy" id="818"/>
    <lineage>
        <taxon>Bacteria</taxon>
        <taxon>Pseudomonadati</taxon>
        <taxon>Bacteroidota</taxon>
        <taxon>Bacteroidia</taxon>
        <taxon>Bacteroidales</taxon>
        <taxon>Bacteroidaceae</taxon>
        <taxon>Bacteroides</taxon>
    </lineage>
</organism>
<comment type="subcellular location">
    <subcellularLocation>
        <location evidence="1">Membrane</location>
        <topology evidence="1">Multi-pass membrane protein</topology>
    </subcellularLocation>
</comment>
<evidence type="ECO:0000256" key="3">
    <source>
        <dbReference type="ARBA" id="ARBA00022692"/>
    </source>
</evidence>
<dbReference type="Gene3D" id="1.20.1250.20">
    <property type="entry name" value="MFS general substrate transporter like domains"/>
    <property type="match status" value="1"/>
</dbReference>
<dbReference type="PANTHER" id="PTHR19432:SF35">
    <property type="entry name" value="SOLUTE CARRIER FAMILY 45 MEMBER 3 ISOFORM X1"/>
    <property type="match status" value="1"/>
</dbReference>
<keyword evidence="4 6" id="KW-1133">Transmembrane helix</keyword>
<feature type="transmembrane region" description="Helical" evidence="6">
    <location>
        <begin position="97"/>
        <end position="117"/>
    </location>
</feature>
<feature type="transmembrane region" description="Helical" evidence="6">
    <location>
        <begin position="221"/>
        <end position="239"/>
    </location>
</feature>
<dbReference type="InterPro" id="IPR036259">
    <property type="entry name" value="MFS_trans_sf"/>
</dbReference>
<reference evidence="7 8" key="1">
    <citation type="journal article" date="2019" name="Nat. Med.">
        <title>A library of human gut bacterial isolates paired with longitudinal multiomics data enables mechanistic microbiome research.</title>
        <authorList>
            <person name="Poyet M."/>
            <person name="Groussin M."/>
            <person name="Gibbons S.M."/>
            <person name="Avila-Pacheco J."/>
            <person name="Jiang X."/>
            <person name="Kearney S.M."/>
            <person name="Perrotta A.R."/>
            <person name="Berdy B."/>
            <person name="Zhao S."/>
            <person name="Lieberman T.D."/>
            <person name="Swanson P.K."/>
            <person name="Smith M."/>
            <person name="Roesemann S."/>
            <person name="Alexander J.E."/>
            <person name="Rich S.A."/>
            <person name="Livny J."/>
            <person name="Vlamakis H."/>
            <person name="Clish C."/>
            <person name="Bullock K."/>
            <person name="Deik A."/>
            <person name="Scott J."/>
            <person name="Pierce K.A."/>
            <person name="Xavier R.J."/>
            <person name="Alm E.J."/>
        </authorList>
    </citation>
    <scope>NUCLEOTIDE SEQUENCE [LARGE SCALE GENOMIC DNA]</scope>
    <source>
        <strain evidence="7 8">BIOML-A165</strain>
    </source>
</reference>
<gene>
    <name evidence="7" type="ORF">GAN93_25890</name>
</gene>
<feature type="transmembrane region" description="Helical" evidence="6">
    <location>
        <begin position="149"/>
        <end position="171"/>
    </location>
</feature>